<dbReference type="Gene3D" id="3.40.50.1110">
    <property type="entry name" value="SGNH hydrolase"/>
    <property type="match status" value="1"/>
</dbReference>
<proteinExistence type="predicted"/>
<dbReference type="PANTHER" id="PTHR30383:SF5">
    <property type="entry name" value="SGNH HYDROLASE-TYPE ESTERASE DOMAIN-CONTAINING PROTEIN"/>
    <property type="match status" value="1"/>
</dbReference>
<dbReference type="SUPFAM" id="SSF52266">
    <property type="entry name" value="SGNH hydrolase"/>
    <property type="match status" value="1"/>
</dbReference>
<dbReference type="PANTHER" id="PTHR30383">
    <property type="entry name" value="THIOESTERASE 1/PROTEASE 1/LYSOPHOSPHOLIPASE L1"/>
    <property type="match status" value="1"/>
</dbReference>
<dbReference type="InterPro" id="IPR051532">
    <property type="entry name" value="Ester_Hydrolysis_Enzymes"/>
</dbReference>
<dbReference type="Pfam" id="PF13472">
    <property type="entry name" value="Lipase_GDSL_2"/>
    <property type="match status" value="1"/>
</dbReference>
<dbReference type="InterPro" id="IPR036514">
    <property type="entry name" value="SGNH_hydro_sf"/>
</dbReference>
<reference evidence="2 3" key="1">
    <citation type="submission" date="2021-03" db="EMBL/GenBank/DDBJ databases">
        <title>Genomic Encyclopedia of Type Strains, Phase IV (KMG-IV): sequencing the most valuable type-strain genomes for metagenomic binning, comparative biology and taxonomic classification.</title>
        <authorList>
            <person name="Goeker M."/>
        </authorList>
    </citation>
    <scope>NUCLEOTIDE SEQUENCE [LARGE SCALE GENOMIC DNA]</scope>
    <source>
        <strain evidence="2 3">DSM 26048</strain>
    </source>
</reference>
<evidence type="ECO:0000313" key="2">
    <source>
        <dbReference type="EMBL" id="MBP1995966.1"/>
    </source>
</evidence>
<evidence type="ECO:0000259" key="1">
    <source>
        <dbReference type="Pfam" id="PF13472"/>
    </source>
</evidence>
<comment type="caution">
    <text evidence="2">The sequence shown here is derived from an EMBL/GenBank/DDBJ whole genome shotgun (WGS) entry which is preliminary data.</text>
</comment>
<accession>A0ABS4JA47</accession>
<dbReference type="EMBL" id="JAGGLB010000041">
    <property type="protein sequence ID" value="MBP1995966.1"/>
    <property type="molecule type" value="Genomic_DNA"/>
</dbReference>
<feature type="domain" description="SGNH hydrolase-type esterase" evidence="1">
    <location>
        <begin position="27"/>
        <end position="220"/>
    </location>
</feature>
<dbReference type="InterPro" id="IPR013830">
    <property type="entry name" value="SGNH_hydro"/>
</dbReference>
<evidence type="ECO:0000313" key="3">
    <source>
        <dbReference type="Proteomes" id="UP001519287"/>
    </source>
</evidence>
<sequence>MKPFERLLERLQQKADNVTERAVTYVAMGDSVTQGCMQAGYVEYENVYHHVFKRGAQQRYPGTVFNVINSGVSGDSAAPSRTRWERDVLMYKPDLVTIFFGHNDAHGGREGLAPFIQAVGDLVHRIRSETEAEILLMTPCMMMSRDNDRIAEVHRPSVPQFIKLAEEGHLLSYVNAIREFALANDVPCLDVYAFWEQMEQAGTDIHSLLSNGINHPDPEFHIRLGKALEEKLFEN</sequence>
<gene>
    <name evidence="2" type="ORF">J2Z66_007608</name>
</gene>
<organism evidence="2 3">
    <name type="scientific">Paenibacillus eucommiae</name>
    <dbReference type="NCBI Taxonomy" id="1355755"/>
    <lineage>
        <taxon>Bacteria</taxon>
        <taxon>Bacillati</taxon>
        <taxon>Bacillota</taxon>
        <taxon>Bacilli</taxon>
        <taxon>Bacillales</taxon>
        <taxon>Paenibacillaceae</taxon>
        <taxon>Paenibacillus</taxon>
    </lineage>
</organism>
<protein>
    <submittedName>
        <fullName evidence="2">Lysophospholipase L1-like esterase</fullName>
    </submittedName>
</protein>
<dbReference type="RefSeq" id="WP_209977970.1">
    <property type="nucleotide sequence ID" value="NZ_JAGGLB010000041.1"/>
</dbReference>
<dbReference type="Proteomes" id="UP001519287">
    <property type="component" value="Unassembled WGS sequence"/>
</dbReference>
<keyword evidence="3" id="KW-1185">Reference proteome</keyword>
<name>A0ABS4JA47_9BACL</name>